<dbReference type="PROSITE" id="PS00691">
    <property type="entry name" value="DNA_PHOTOLYASES_1_2"/>
    <property type="match status" value="1"/>
</dbReference>
<dbReference type="SUPFAM" id="SSF48173">
    <property type="entry name" value="Cryptochrome/photolyase FAD-binding domain"/>
    <property type="match status" value="1"/>
</dbReference>
<dbReference type="GO" id="GO:0003904">
    <property type="term" value="F:deoxyribodipyrimidine photo-lyase activity"/>
    <property type="evidence" value="ECO:0007669"/>
    <property type="project" value="TreeGrafter"/>
</dbReference>
<dbReference type="PANTHER" id="PTHR11455">
    <property type="entry name" value="CRYPTOCHROME"/>
    <property type="match status" value="1"/>
</dbReference>
<dbReference type="EMBL" id="CAEZYV010000099">
    <property type="protein sequence ID" value="CAB4739606.1"/>
    <property type="molecule type" value="Genomic_DNA"/>
</dbReference>
<evidence type="ECO:0000259" key="5">
    <source>
        <dbReference type="PROSITE" id="PS51645"/>
    </source>
</evidence>
<evidence type="ECO:0000256" key="3">
    <source>
        <dbReference type="ARBA" id="ARBA00022827"/>
    </source>
</evidence>
<organism evidence="6">
    <name type="scientific">freshwater metagenome</name>
    <dbReference type="NCBI Taxonomy" id="449393"/>
    <lineage>
        <taxon>unclassified sequences</taxon>
        <taxon>metagenomes</taxon>
        <taxon>ecological metagenomes</taxon>
    </lineage>
</organism>
<dbReference type="GO" id="GO:0006950">
    <property type="term" value="P:response to stress"/>
    <property type="evidence" value="ECO:0007669"/>
    <property type="project" value="UniProtKB-ARBA"/>
</dbReference>
<dbReference type="InterPro" id="IPR005101">
    <property type="entry name" value="Cryptochr/Photolyase_FAD-bd"/>
</dbReference>
<dbReference type="PROSITE" id="PS51645">
    <property type="entry name" value="PHR_CRY_ALPHA_BETA"/>
    <property type="match status" value="1"/>
</dbReference>
<keyword evidence="4" id="KW-0157">Chromophore</keyword>
<sequence length="455" mass="52267">MSQSTRSTTKRNIFWFRRDLRLTDNPALLAAIENSDELIAVFILDEKLIKQSGSKRLAYLGQSLRALDESLNNNLHIMVGDQVEVLNNLIAKYGADEVHISQEFEPYGAARDLRVEKAGIKLIRTGSPYAVAPGRVLKPSDATPYRVYTPFYKAWCLHGWRKPVSAPKDLNLVKPEESDRNFVDWKVPDGCQIPKAGEAAALARWKEFKSDALANYDEERNNAGVDGTSKLSAHLKWGEIHPRTLLAELGESKAHDVYRKEIAWREFYADVLFNNPHTESDYYAPRFKNMRYDQPGDKFKAWCEGKTGYPFVDAAMRQMLKEGWMHNRTRMVVASFLVKDLHLEWQLGADFFMEHLVDFDVASNSHGWQWTAGCGTDASPYYRVFNPIEQGKRFDVNGDYIRKYVPELAHLTADQIHEPWDFLDGYSKGYPERIVNHATERIESLARLEEIKPKE</sequence>
<keyword evidence="2" id="KW-0285">Flavoprotein</keyword>
<protein>
    <submittedName>
        <fullName evidence="6">Unannotated protein</fullName>
    </submittedName>
</protein>
<evidence type="ECO:0000256" key="4">
    <source>
        <dbReference type="ARBA" id="ARBA00022991"/>
    </source>
</evidence>
<evidence type="ECO:0000256" key="2">
    <source>
        <dbReference type="ARBA" id="ARBA00022630"/>
    </source>
</evidence>
<dbReference type="InterPro" id="IPR002081">
    <property type="entry name" value="Cryptochrome/DNA_photolyase_1"/>
</dbReference>
<evidence type="ECO:0000256" key="1">
    <source>
        <dbReference type="ARBA" id="ARBA00001974"/>
    </source>
</evidence>
<dbReference type="Pfam" id="PF03441">
    <property type="entry name" value="FAD_binding_7"/>
    <property type="match status" value="1"/>
</dbReference>
<dbReference type="InterPro" id="IPR036155">
    <property type="entry name" value="Crypto/Photolyase_N_sf"/>
</dbReference>
<accession>A0A6J6SXI1</accession>
<dbReference type="PANTHER" id="PTHR11455:SF9">
    <property type="entry name" value="CRYPTOCHROME CIRCADIAN CLOCK 5 ISOFORM X1"/>
    <property type="match status" value="1"/>
</dbReference>
<dbReference type="AlphaFoldDB" id="A0A6J6SXI1"/>
<dbReference type="InterPro" id="IPR014729">
    <property type="entry name" value="Rossmann-like_a/b/a_fold"/>
</dbReference>
<dbReference type="Gene3D" id="3.40.50.620">
    <property type="entry name" value="HUPs"/>
    <property type="match status" value="1"/>
</dbReference>
<dbReference type="InterPro" id="IPR018394">
    <property type="entry name" value="DNA_photolyase_1_CS_C"/>
</dbReference>
<reference evidence="6" key="1">
    <citation type="submission" date="2020-05" db="EMBL/GenBank/DDBJ databases">
        <authorList>
            <person name="Chiriac C."/>
            <person name="Salcher M."/>
            <person name="Ghai R."/>
            <person name="Kavagutti S V."/>
        </authorList>
    </citation>
    <scope>NUCLEOTIDE SEQUENCE</scope>
</reference>
<dbReference type="GO" id="GO:0003677">
    <property type="term" value="F:DNA binding"/>
    <property type="evidence" value="ECO:0007669"/>
    <property type="project" value="TreeGrafter"/>
</dbReference>
<feature type="domain" description="Photolyase/cryptochrome alpha/beta" evidence="5">
    <location>
        <begin position="10"/>
        <end position="130"/>
    </location>
</feature>
<dbReference type="GO" id="GO:0006139">
    <property type="term" value="P:nucleobase-containing compound metabolic process"/>
    <property type="evidence" value="ECO:0007669"/>
    <property type="project" value="UniProtKB-ARBA"/>
</dbReference>
<evidence type="ECO:0000313" key="6">
    <source>
        <dbReference type="EMBL" id="CAB4739606.1"/>
    </source>
</evidence>
<dbReference type="GO" id="GO:0009416">
    <property type="term" value="P:response to light stimulus"/>
    <property type="evidence" value="ECO:0007669"/>
    <property type="project" value="TreeGrafter"/>
</dbReference>
<dbReference type="InterPro" id="IPR036134">
    <property type="entry name" value="Crypto/Photolyase_FAD-like_sf"/>
</dbReference>
<dbReference type="InterPro" id="IPR006050">
    <property type="entry name" value="DNA_photolyase_N"/>
</dbReference>
<keyword evidence="3" id="KW-0274">FAD</keyword>
<gene>
    <name evidence="6" type="ORF">UFOPK2788_00703</name>
</gene>
<proteinExistence type="predicted"/>
<name>A0A6J6SXI1_9ZZZZ</name>
<dbReference type="GO" id="GO:0071949">
    <property type="term" value="F:FAD binding"/>
    <property type="evidence" value="ECO:0007669"/>
    <property type="project" value="TreeGrafter"/>
</dbReference>
<dbReference type="SUPFAM" id="SSF52425">
    <property type="entry name" value="Cryptochrome/photolyase, N-terminal domain"/>
    <property type="match status" value="1"/>
</dbReference>
<dbReference type="Pfam" id="PF00875">
    <property type="entry name" value="DNA_photolyase"/>
    <property type="match status" value="1"/>
</dbReference>
<dbReference type="Gene3D" id="1.25.40.80">
    <property type="match status" value="1"/>
</dbReference>
<dbReference type="Gene3D" id="1.10.579.10">
    <property type="entry name" value="DNA Cyclobutane Dipyrimidine Photolyase, subunit A, domain 3"/>
    <property type="match status" value="1"/>
</dbReference>
<comment type="cofactor">
    <cofactor evidence="1">
        <name>FAD</name>
        <dbReference type="ChEBI" id="CHEBI:57692"/>
    </cofactor>
</comment>
<dbReference type="PRINTS" id="PR00147">
    <property type="entry name" value="DNAPHOTLYASE"/>
</dbReference>